<organism evidence="2">
    <name type="scientific">viral metagenome</name>
    <dbReference type="NCBI Taxonomy" id="1070528"/>
    <lineage>
        <taxon>unclassified sequences</taxon>
        <taxon>metagenomes</taxon>
        <taxon>organismal metagenomes</taxon>
    </lineage>
</organism>
<name>A0A6M3LDL2_9ZZZZ</name>
<sequence>MPTQVDTLRKESSPAKVRAAISACIATEIKNGRERDQAIAICYSMARKKTGKAIK</sequence>
<gene>
    <name evidence="1" type="ORF">MM415A01916_0006</name>
    <name evidence="2" type="ORF">MM415B04269_0010</name>
</gene>
<evidence type="ECO:0000313" key="2">
    <source>
        <dbReference type="EMBL" id="QJA93327.1"/>
    </source>
</evidence>
<dbReference type="EMBL" id="MT143140">
    <property type="protein sequence ID" value="QJA93327.1"/>
    <property type="molecule type" value="Genomic_DNA"/>
</dbReference>
<protein>
    <submittedName>
        <fullName evidence="2">Uncharacterized protein</fullName>
    </submittedName>
</protein>
<dbReference type="EMBL" id="MT142125">
    <property type="protein sequence ID" value="QJA74858.1"/>
    <property type="molecule type" value="Genomic_DNA"/>
</dbReference>
<evidence type="ECO:0000313" key="1">
    <source>
        <dbReference type="EMBL" id="QJA74858.1"/>
    </source>
</evidence>
<proteinExistence type="predicted"/>
<accession>A0A6M3LDL2</accession>
<reference evidence="2" key="1">
    <citation type="submission" date="2020-03" db="EMBL/GenBank/DDBJ databases">
        <title>The deep terrestrial virosphere.</title>
        <authorList>
            <person name="Holmfeldt K."/>
            <person name="Nilsson E."/>
            <person name="Simone D."/>
            <person name="Lopez-Fernandez M."/>
            <person name="Wu X."/>
            <person name="de Brujin I."/>
            <person name="Lundin D."/>
            <person name="Andersson A."/>
            <person name="Bertilsson S."/>
            <person name="Dopson M."/>
        </authorList>
    </citation>
    <scope>NUCLEOTIDE SEQUENCE</scope>
    <source>
        <strain evidence="1">MM415A01916</strain>
        <strain evidence="2">MM415B04269</strain>
    </source>
</reference>
<dbReference type="AlphaFoldDB" id="A0A6M3LDL2"/>